<dbReference type="Proteomes" id="UP000076595">
    <property type="component" value="Chromosome"/>
</dbReference>
<evidence type="ECO:0000313" key="2">
    <source>
        <dbReference type="Proteomes" id="UP000076595"/>
    </source>
</evidence>
<dbReference type="RefSeq" id="WP_063353795.1">
    <property type="nucleotide sequence ID" value="NZ_CP011120.1"/>
</dbReference>
<keyword evidence="2" id="KW-1185">Reference proteome</keyword>
<dbReference type="EMBL" id="CP011120">
    <property type="protein sequence ID" value="ANA13388.1"/>
    <property type="molecule type" value="Genomic_DNA"/>
</dbReference>
<evidence type="ECO:0008006" key="3">
    <source>
        <dbReference type="Google" id="ProtNLM"/>
    </source>
</evidence>
<name>A0ABN4NNP3_9PROT</name>
<accession>A0ABN4NNP3</accession>
<evidence type="ECO:0000313" key="1">
    <source>
        <dbReference type="EMBL" id="ANA13388.1"/>
    </source>
</evidence>
<organism evidence="1 2">
    <name type="scientific">Acetobacter oryzifermentans</name>
    <dbReference type="NCBI Taxonomy" id="1633874"/>
    <lineage>
        <taxon>Bacteria</taxon>
        <taxon>Pseudomonadati</taxon>
        <taxon>Pseudomonadota</taxon>
        <taxon>Alphaproteobacteria</taxon>
        <taxon>Acetobacterales</taxon>
        <taxon>Acetobacteraceae</taxon>
        <taxon>Acetobacter</taxon>
    </lineage>
</organism>
<proteinExistence type="predicted"/>
<protein>
    <recommendedName>
        <fullName evidence="3">DNA-binding protein</fullName>
    </recommendedName>
</protein>
<sequence length="111" mass="12948">MTDLFPTLLTLAQVLEHLKGIVGRTYLLQHLRMVPEFEGHPTHRRIGRRIVFYPADVQCLLSSLEERPERPLRHSHSSFEPSADKAYDKAVKLLKKRRAELAVQKKAPRRR</sequence>
<gene>
    <name evidence="1" type="ORF">WG31_04695</name>
</gene>
<reference evidence="1 2" key="1">
    <citation type="submission" date="2015-03" db="EMBL/GenBank/DDBJ databases">
        <title>Genome study of Acetobacter sp. SLV-7.</title>
        <authorList>
            <person name="Cho G.Y."/>
            <person name="Jeon C.O."/>
        </authorList>
    </citation>
    <scope>NUCLEOTIDE SEQUENCE [LARGE SCALE GENOMIC DNA]</scope>
    <source>
        <strain evidence="1 2">SLV-7</strain>
    </source>
</reference>